<reference evidence="1" key="1">
    <citation type="submission" date="2023-05" db="EMBL/GenBank/DDBJ databases">
        <title>Complete genome sequence of Agrobacterium larrymoorei CFBP5477.</title>
        <authorList>
            <person name="Yen H.-C."/>
            <person name="Chou L."/>
            <person name="Lin Y.-C."/>
            <person name="Lai E.-M."/>
            <person name="Kuo C.-H."/>
        </authorList>
    </citation>
    <scope>NUCLEOTIDE SEQUENCE</scope>
    <source>
        <strain evidence="1">CFBP5477</strain>
        <plasmid evidence="1">pAlCFBP5477</plasmid>
    </source>
</reference>
<name>A0AAF0HCV9_9HYPH</name>
<evidence type="ECO:0000313" key="2">
    <source>
        <dbReference type="Proteomes" id="UP000298664"/>
    </source>
</evidence>
<dbReference type="EMBL" id="CP124735">
    <property type="protein sequence ID" value="WHA44101.1"/>
    <property type="molecule type" value="Genomic_DNA"/>
</dbReference>
<sequence>MSLRFLVEIGEQAFLIDIDKGRVASVQSGPFVMPSWAFALRASAEIWARFFQAVPAPGYHDLFALLKSRQLKIEGDLHPFMANLRYFKEIFSAVREEVNT</sequence>
<evidence type="ECO:0008006" key="3">
    <source>
        <dbReference type="Google" id="ProtNLM"/>
    </source>
</evidence>
<dbReference type="SUPFAM" id="SSF55718">
    <property type="entry name" value="SCP-like"/>
    <property type="match status" value="1"/>
</dbReference>
<organism evidence="1 2">
    <name type="scientific">Agrobacterium larrymoorei</name>
    <dbReference type="NCBI Taxonomy" id="160699"/>
    <lineage>
        <taxon>Bacteria</taxon>
        <taxon>Pseudomonadati</taxon>
        <taxon>Pseudomonadota</taxon>
        <taxon>Alphaproteobacteria</taxon>
        <taxon>Hyphomicrobiales</taxon>
        <taxon>Rhizobiaceae</taxon>
        <taxon>Rhizobium/Agrobacterium group</taxon>
        <taxon>Agrobacterium</taxon>
    </lineage>
</organism>
<dbReference type="AlphaFoldDB" id="A0AAF0HCV9"/>
<gene>
    <name evidence="1" type="ORF">CFBP5477_022060</name>
</gene>
<dbReference type="InterPro" id="IPR036527">
    <property type="entry name" value="SCP2_sterol-bd_dom_sf"/>
</dbReference>
<proteinExistence type="predicted"/>
<geneLocation type="plasmid" evidence="1 2">
    <name>pAlCFBP5477</name>
</geneLocation>
<keyword evidence="1" id="KW-0614">Plasmid</keyword>
<dbReference type="RefSeq" id="WP_282503546.1">
    <property type="nucleotide sequence ID" value="NZ_CP124735.1"/>
</dbReference>
<dbReference type="Proteomes" id="UP000298664">
    <property type="component" value="Plasmid pAlCFBP5477"/>
</dbReference>
<protein>
    <recommendedName>
        <fullName evidence="3">SCP2 domain-containing protein</fullName>
    </recommendedName>
</protein>
<evidence type="ECO:0000313" key="1">
    <source>
        <dbReference type="EMBL" id="WHA44101.1"/>
    </source>
</evidence>
<accession>A0AAF0HCV9</accession>